<protein>
    <submittedName>
        <fullName evidence="11">Uncharacterized protein LOC127144179</fullName>
    </submittedName>
</protein>
<dbReference type="InterPro" id="IPR027806">
    <property type="entry name" value="HARBI1_dom"/>
</dbReference>
<feature type="domain" description="DDE Tnp4" evidence="9">
    <location>
        <begin position="59"/>
        <end position="199"/>
    </location>
</feature>
<dbReference type="Pfam" id="PF13359">
    <property type="entry name" value="DDE_Tnp_4"/>
    <property type="match status" value="1"/>
</dbReference>
<sequence length="245" mass="27675">MDQQTLLGASWSPNCVHTSPTSDAPNVGGIDERQSAFSIYTNYLEALNETYIKVNVAATDRPMFIVRKEGIATNVLGVCDTKGDFVYVLAGWEGSAADSWILHDALVQPNELQVPKGYLNAKEFLAPYIGHRYHLQEWRDVENALTTANKYFKMKHPSVRNMSERAFGLLKGRWQLRGKLYYPLQVKCCIILACCLLHNLINRKMTNCEDIDDVRERDFAYAMATARDDIKYIETTTSGFSGGMN</sequence>
<evidence type="ECO:0000256" key="8">
    <source>
        <dbReference type="SAM" id="MobiDB-lite"/>
    </source>
</evidence>
<evidence type="ECO:0000259" key="9">
    <source>
        <dbReference type="Pfam" id="PF13359"/>
    </source>
</evidence>
<evidence type="ECO:0000313" key="10">
    <source>
        <dbReference type="Proteomes" id="UP001652600"/>
    </source>
</evidence>
<name>A0ABM3KD41_CUCME</name>
<organism evidence="10 11">
    <name type="scientific">Cucumis melo</name>
    <name type="common">Muskmelon</name>
    <dbReference type="NCBI Taxonomy" id="3656"/>
    <lineage>
        <taxon>Eukaryota</taxon>
        <taxon>Viridiplantae</taxon>
        <taxon>Streptophyta</taxon>
        <taxon>Embryophyta</taxon>
        <taxon>Tracheophyta</taxon>
        <taxon>Spermatophyta</taxon>
        <taxon>Magnoliopsida</taxon>
        <taxon>eudicotyledons</taxon>
        <taxon>Gunneridae</taxon>
        <taxon>Pentapetalae</taxon>
        <taxon>rosids</taxon>
        <taxon>fabids</taxon>
        <taxon>Cucurbitales</taxon>
        <taxon>Cucurbitaceae</taxon>
        <taxon>Benincaseae</taxon>
        <taxon>Cucumis</taxon>
    </lineage>
</organism>
<comment type="subcellular location">
    <subcellularLocation>
        <location evidence="2">Nucleus</location>
    </subcellularLocation>
</comment>
<keyword evidence="4" id="KW-0540">Nuclease</keyword>
<evidence type="ECO:0000256" key="5">
    <source>
        <dbReference type="ARBA" id="ARBA00022723"/>
    </source>
</evidence>
<keyword evidence="7" id="KW-0539">Nucleus</keyword>
<evidence type="ECO:0000313" key="11">
    <source>
        <dbReference type="RefSeq" id="XP_050935707.1"/>
    </source>
</evidence>
<comment type="similarity">
    <text evidence="3">Belongs to the HARBI1 family.</text>
</comment>
<evidence type="ECO:0000256" key="2">
    <source>
        <dbReference type="ARBA" id="ARBA00004123"/>
    </source>
</evidence>
<dbReference type="PANTHER" id="PTHR22930:SF293">
    <property type="entry name" value="PROTEIN ALP1-LIKE"/>
    <property type="match status" value="1"/>
</dbReference>
<feature type="compositionally biased region" description="Polar residues" evidence="8">
    <location>
        <begin position="9"/>
        <end position="24"/>
    </location>
</feature>
<gene>
    <name evidence="11" type="primary">LOC127144179</name>
</gene>
<evidence type="ECO:0000256" key="7">
    <source>
        <dbReference type="ARBA" id="ARBA00023242"/>
    </source>
</evidence>
<proteinExistence type="inferred from homology"/>
<reference evidence="11" key="1">
    <citation type="submission" date="2025-08" db="UniProtKB">
        <authorList>
            <consortium name="RefSeq"/>
        </authorList>
    </citation>
    <scope>IDENTIFICATION</scope>
    <source>
        <tissue evidence="11">Stem</tissue>
    </source>
</reference>
<keyword evidence="6" id="KW-0378">Hydrolase</keyword>
<feature type="region of interest" description="Disordered" evidence="8">
    <location>
        <begin position="9"/>
        <end position="29"/>
    </location>
</feature>
<comment type="cofactor">
    <cofactor evidence="1">
        <name>a divalent metal cation</name>
        <dbReference type="ChEBI" id="CHEBI:60240"/>
    </cofactor>
</comment>
<dbReference type="Proteomes" id="UP001652600">
    <property type="component" value="Chromosome 12"/>
</dbReference>
<keyword evidence="10" id="KW-1185">Reference proteome</keyword>
<evidence type="ECO:0000256" key="6">
    <source>
        <dbReference type="ARBA" id="ARBA00022801"/>
    </source>
</evidence>
<dbReference type="GeneID" id="127144179"/>
<evidence type="ECO:0000256" key="3">
    <source>
        <dbReference type="ARBA" id="ARBA00006958"/>
    </source>
</evidence>
<keyword evidence="5" id="KW-0479">Metal-binding</keyword>
<evidence type="ECO:0000256" key="1">
    <source>
        <dbReference type="ARBA" id="ARBA00001968"/>
    </source>
</evidence>
<dbReference type="RefSeq" id="XP_050935707.1">
    <property type="nucleotide sequence ID" value="XM_051079750.1"/>
</dbReference>
<evidence type="ECO:0000256" key="4">
    <source>
        <dbReference type="ARBA" id="ARBA00022722"/>
    </source>
</evidence>
<dbReference type="PANTHER" id="PTHR22930">
    <property type="match status" value="1"/>
</dbReference>
<accession>A0ABM3KD41</accession>
<dbReference type="InterPro" id="IPR045249">
    <property type="entry name" value="HARBI1-like"/>
</dbReference>